<dbReference type="Proteomes" id="UP001489719">
    <property type="component" value="Unassembled WGS sequence"/>
</dbReference>
<evidence type="ECO:0000313" key="2">
    <source>
        <dbReference type="Proteomes" id="UP001489719"/>
    </source>
</evidence>
<gene>
    <name evidence="1" type="ORF">V1517DRAFT_262369</name>
</gene>
<comment type="caution">
    <text evidence="1">The sequence shown here is derived from an EMBL/GenBank/DDBJ whole genome shotgun (WGS) entry which is preliminary data.</text>
</comment>
<name>A0ACC3TK08_9ASCO</name>
<organism evidence="1 2">
    <name type="scientific">Lipomyces orientalis</name>
    <dbReference type="NCBI Taxonomy" id="1233043"/>
    <lineage>
        <taxon>Eukaryota</taxon>
        <taxon>Fungi</taxon>
        <taxon>Dikarya</taxon>
        <taxon>Ascomycota</taxon>
        <taxon>Saccharomycotina</taxon>
        <taxon>Lipomycetes</taxon>
        <taxon>Lipomycetales</taxon>
        <taxon>Lipomycetaceae</taxon>
        <taxon>Lipomyces</taxon>
    </lineage>
</organism>
<protein>
    <submittedName>
        <fullName evidence="1">Uncharacterized protein</fullName>
    </submittedName>
</protein>
<accession>A0ACC3TK08</accession>
<dbReference type="EMBL" id="MU970098">
    <property type="protein sequence ID" value="KAK9321459.1"/>
    <property type="molecule type" value="Genomic_DNA"/>
</dbReference>
<proteinExistence type="predicted"/>
<evidence type="ECO:0000313" key="1">
    <source>
        <dbReference type="EMBL" id="KAK9321459.1"/>
    </source>
</evidence>
<keyword evidence="2" id="KW-1185">Reference proteome</keyword>
<reference evidence="2" key="1">
    <citation type="journal article" date="2024" name="Front. Bioeng. Biotechnol.">
        <title>Genome-scale model development and genomic sequencing of the oleaginous clade Lipomyces.</title>
        <authorList>
            <person name="Czajka J.J."/>
            <person name="Han Y."/>
            <person name="Kim J."/>
            <person name="Mondo S.J."/>
            <person name="Hofstad B.A."/>
            <person name="Robles A."/>
            <person name="Haridas S."/>
            <person name="Riley R."/>
            <person name="LaButti K."/>
            <person name="Pangilinan J."/>
            <person name="Andreopoulos W."/>
            <person name="Lipzen A."/>
            <person name="Yan J."/>
            <person name="Wang M."/>
            <person name="Ng V."/>
            <person name="Grigoriev I.V."/>
            <person name="Spatafora J.W."/>
            <person name="Magnuson J.K."/>
            <person name="Baker S.E."/>
            <person name="Pomraning K.R."/>
        </authorList>
    </citation>
    <scope>NUCLEOTIDE SEQUENCE [LARGE SCALE GENOMIC DNA]</scope>
    <source>
        <strain evidence="2">CBS 10300</strain>
    </source>
</reference>
<sequence>MSLAPVILPFTHWPVAYRHGFDHSPDDLPTPLEAASRESIAAVSKIASDTVLTCATVFSRGVVLGLSSGAIEILQWNEPATAGVDSIGLSPLSTTAGHRRSPVVALRRVAAKDSEGRSELLISAAENGEILKHSLPSGRVLKSTTVPFRPNGVIPIDTFLLVYGRSTELRILYQSTLEPHIVMAGLLNNWPIPLPLFAERMVTLNDAGDGQHWKIWSKEARVERITSFGAPMSLFNHANAHYLIANRSNSMTRANRTTRMSKDSIKIKLGDPDYGAIISVNTVGEILWLVVQVNGWCLYKWEEDKFVEVTQQEFKDIGGAASSDAADDHHRNWFGVWNRAGDLIFAVVETVNGKTICGPQKFAASAKPNGVKTLEMVFSFTTRHVANRSIMVTPWVVEPKDVVIELFYVEGEIRYRVGNLRTFTWSKEHYPIHRAHHFIDQPVLLKSFTPPMVKSDSENPTAEREDKIHSVPSDRPSSSLLPSELPISAITAALAARPLKGPTFGPCNTGTVFAGMLVFGCGLFVNAYSLPHYLLSFDSPDRTIEIQEEGSIVTHLSGITLSDCSELLIIGTSGGAVYILNSKNWEVSRRISLSGSPVLSSMLLSRTNELIRDMVVIASRDGTVCIVNPPEAKKIFTIPGHFAQIRLLATPKNSNILVVLYEDRYGRVCNLRNGKIDNQNEVSIENEEEWEISYAKVRPTIPEDQLIYTDSQYTINGSSTIFLNMYILLSELTRAASEISQNGLIPPDSRILINAKAVLSSLYSWRSFESLADSDLSTVNRETNEIRAVQVDQQKLIELLFLKRFSSMNDNSDALPASAAYAGPAKLGCRGISNTLTVFHAHQDLLQISGEITAMVLLVCTTLGRMLLTVQLSDPTGEQYGNKDTLIDAYYSRFVDVLFLSPESIEGQQYKRPWLRGFARFWTSDHCSIRYAARTCLDMRISQLGVRPKELSLTISRWRVMLPGVASGGRKPSALNILRRRASSTADEYKTSLERVTTADGPDFAGNDEVFDDWSDMPGQSSGAPGDEDCEHSMDETTALATIILGNIAIKFPDRISHVAHREIVVALEILLLRSDGPEGEPADGRSTIELQDIAIELVGMGWHIWGDDKYLATEVVVKRLIEFLGADPTPMVSSLSKNSATDIETINGSTATLTSAPGEPVIVDAVTRRHELLESTVIAIANQSINRAVEICSSTIIGAPRPQSRIGAVRFMYYVVRQRPEILIDRLFPLVDATIAALDPSSSGVRNKVVNSITALFNALVTTYPVVASHRAQQRLALSMRPDLVLVYDLRSGTQVASLEGAKNHCLEIQFSPEGRHVMGIDRETREVFVWKLGHSFLSMIQSIGGGGPGAMAHHSGVGAHYAAHYNGAAADAAGRDLVYPRFVGKFKGSIKQFVLSDLKERNMMIDVSWKQEKIIEITVNGTPQIFDFTNT</sequence>